<feature type="compositionally biased region" description="Low complexity" evidence="3">
    <location>
        <begin position="1376"/>
        <end position="1390"/>
    </location>
</feature>
<dbReference type="PRINTS" id="PR00503">
    <property type="entry name" value="BROMODOMAIN"/>
</dbReference>
<dbReference type="Pfam" id="PF00439">
    <property type="entry name" value="Bromodomain"/>
    <property type="match status" value="1"/>
</dbReference>
<evidence type="ECO:0000256" key="2">
    <source>
        <dbReference type="PROSITE-ProRule" id="PRU00035"/>
    </source>
</evidence>
<dbReference type="InterPro" id="IPR036427">
    <property type="entry name" value="Bromodomain-like_sf"/>
</dbReference>
<evidence type="ECO:0000256" key="1">
    <source>
        <dbReference type="ARBA" id="ARBA00023117"/>
    </source>
</evidence>
<name>A0A9P0ITA5_9DIPT</name>
<feature type="region of interest" description="Disordered" evidence="3">
    <location>
        <begin position="2038"/>
        <end position="2063"/>
    </location>
</feature>
<evidence type="ECO:0000259" key="4">
    <source>
        <dbReference type="PROSITE" id="PS50014"/>
    </source>
</evidence>
<feature type="compositionally biased region" description="Basic and acidic residues" evidence="3">
    <location>
        <begin position="672"/>
        <end position="684"/>
    </location>
</feature>
<feature type="compositionally biased region" description="Acidic residues" evidence="3">
    <location>
        <begin position="688"/>
        <end position="700"/>
    </location>
</feature>
<dbReference type="InterPro" id="IPR001487">
    <property type="entry name" value="Bromodomain"/>
</dbReference>
<dbReference type="GO" id="GO:0006338">
    <property type="term" value="P:chromatin remodeling"/>
    <property type="evidence" value="ECO:0007669"/>
    <property type="project" value="InterPro"/>
</dbReference>
<feature type="compositionally biased region" description="Polar residues" evidence="3">
    <location>
        <begin position="1823"/>
        <end position="1867"/>
    </location>
</feature>
<feature type="compositionally biased region" description="Basic and acidic residues" evidence="3">
    <location>
        <begin position="701"/>
        <end position="712"/>
    </location>
</feature>
<dbReference type="Proteomes" id="UP001153620">
    <property type="component" value="Chromosome 1"/>
</dbReference>
<dbReference type="PROSITE" id="PS50014">
    <property type="entry name" value="BROMODOMAIN_2"/>
    <property type="match status" value="1"/>
</dbReference>
<feature type="compositionally biased region" description="Basic and acidic residues" evidence="3">
    <location>
        <begin position="1779"/>
        <end position="1788"/>
    </location>
</feature>
<dbReference type="PANTHER" id="PTHR47092">
    <property type="entry name" value="CAT EYE SYNDROME CRITICAL REGION PROTEIN 2"/>
    <property type="match status" value="1"/>
</dbReference>
<feature type="region of interest" description="Disordered" evidence="3">
    <location>
        <begin position="1520"/>
        <end position="1620"/>
    </location>
</feature>
<feature type="compositionally biased region" description="Low complexity" evidence="3">
    <location>
        <begin position="1527"/>
        <end position="1545"/>
    </location>
</feature>
<feature type="compositionally biased region" description="Low complexity" evidence="3">
    <location>
        <begin position="443"/>
        <end position="460"/>
    </location>
</feature>
<dbReference type="SUPFAM" id="SSF47370">
    <property type="entry name" value="Bromodomain"/>
    <property type="match status" value="1"/>
</dbReference>
<feature type="region of interest" description="Disordered" evidence="3">
    <location>
        <begin position="1820"/>
        <end position="1868"/>
    </location>
</feature>
<feature type="region of interest" description="Disordered" evidence="3">
    <location>
        <begin position="1278"/>
        <end position="1316"/>
    </location>
</feature>
<dbReference type="CDD" id="cd05509">
    <property type="entry name" value="Bromo_gcn5_like"/>
    <property type="match status" value="1"/>
</dbReference>
<feature type="region of interest" description="Disordered" evidence="3">
    <location>
        <begin position="1134"/>
        <end position="1154"/>
    </location>
</feature>
<feature type="domain" description="Bromo" evidence="4">
    <location>
        <begin position="490"/>
        <end position="560"/>
    </location>
</feature>
<feature type="compositionally biased region" description="Low complexity" evidence="3">
    <location>
        <begin position="1578"/>
        <end position="1595"/>
    </location>
</feature>
<feature type="compositionally biased region" description="Basic and acidic residues" evidence="3">
    <location>
        <begin position="1278"/>
        <end position="1299"/>
    </location>
</feature>
<feature type="compositionally biased region" description="Polar residues" evidence="3">
    <location>
        <begin position="2054"/>
        <end position="2063"/>
    </location>
</feature>
<feature type="compositionally biased region" description="Basic and acidic residues" evidence="3">
    <location>
        <begin position="818"/>
        <end position="842"/>
    </location>
</feature>
<feature type="compositionally biased region" description="Basic residues" evidence="3">
    <location>
        <begin position="737"/>
        <end position="747"/>
    </location>
</feature>
<feature type="region of interest" description="Disordered" evidence="3">
    <location>
        <begin position="810"/>
        <end position="851"/>
    </location>
</feature>
<feature type="region of interest" description="Disordered" evidence="3">
    <location>
        <begin position="601"/>
        <end position="771"/>
    </location>
</feature>
<reference evidence="5" key="2">
    <citation type="submission" date="2022-10" db="EMBL/GenBank/DDBJ databases">
        <authorList>
            <consortium name="ENA_rothamsted_submissions"/>
            <consortium name="culmorum"/>
            <person name="King R."/>
        </authorList>
    </citation>
    <scope>NUCLEOTIDE SEQUENCE</scope>
</reference>
<feature type="compositionally biased region" description="Polar residues" evidence="3">
    <location>
        <begin position="341"/>
        <end position="350"/>
    </location>
</feature>
<proteinExistence type="predicted"/>
<dbReference type="InterPro" id="IPR029614">
    <property type="entry name" value="CECR2"/>
</dbReference>
<evidence type="ECO:0000313" key="6">
    <source>
        <dbReference type="Proteomes" id="UP001153620"/>
    </source>
</evidence>
<feature type="compositionally biased region" description="Basic and acidic residues" evidence="3">
    <location>
        <begin position="612"/>
        <end position="629"/>
    </location>
</feature>
<dbReference type="GO" id="GO:0090537">
    <property type="term" value="C:CERF complex"/>
    <property type="evidence" value="ECO:0007669"/>
    <property type="project" value="InterPro"/>
</dbReference>
<feature type="region of interest" description="Disordered" evidence="3">
    <location>
        <begin position="1366"/>
        <end position="1504"/>
    </location>
</feature>
<evidence type="ECO:0000313" key="5">
    <source>
        <dbReference type="EMBL" id="CAH1716556.1"/>
    </source>
</evidence>
<keyword evidence="1 2" id="KW-0103">Bromodomain</keyword>
<feature type="compositionally biased region" description="Low complexity" evidence="3">
    <location>
        <begin position="1562"/>
        <end position="1571"/>
    </location>
</feature>
<dbReference type="EMBL" id="OU895877">
    <property type="protein sequence ID" value="CAH1716556.1"/>
    <property type="molecule type" value="Genomic_DNA"/>
</dbReference>
<feature type="compositionally biased region" description="Basic and acidic residues" evidence="3">
    <location>
        <begin position="946"/>
        <end position="998"/>
    </location>
</feature>
<dbReference type="Gene3D" id="1.20.920.10">
    <property type="entry name" value="Bromodomain-like"/>
    <property type="match status" value="1"/>
</dbReference>
<feature type="compositionally biased region" description="Low complexity" evidence="3">
    <location>
        <begin position="1404"/>
        <end position="1415"/>
    </location>
</feature>
<feature type="region of interest" description="Disordered" evidence="3">
    <location>
        <begin position="303"/>
        <end position="350"/>
    </location>
</feature>
<feature type="region of interest" description="Disordered" evidence="3">
    <location>
        <begin position="388"/>
        <end position="411"/>
    </location>
</feature>
<protein>
    <recommendedName>
        <fullName evidence="4">Bromo domain-containing protein</fullName>
    </recommendedName>
</protein>
<feature type="region of interest" description="Disordered" evidence="3">
    <location>
        <begin position="1629"/>
        <end position="1648"/>
    </location>
</feature>
<feature type="region of interest" description="Disordered" evidence="3">
    <location>
        <begin position="443"/>
        <end position="468"/>
    </location>
</feature>
<keyword evidence="6" id="KW-1185">Reference proteome</keyword>
<sequence>MNFIEIQTWPEVPQIAFFSSLFSRSFNLPEFDIEDLEEAFLLDSLENNSVADYRSVGLANPRLVPELIVSLLKGCDLVKKQWPNITTSNYQMFLRRVLRHKCEEHNIENPFNTDVDFHSLPLRTKVVILNYLCEFRLDSADVDPVTSKFESDSLRIKPLGFDSNHSTYWYFYGTRLYREDIQKSKANSSEHIWQVICFTEDDWHNLANKLKSSKSRKEQNLYKCLVEDFLPSIPFLFKAKEAERRRRLFQRRSSLRVKSLLEQQKSKNQVDEDEENEAIDLTDESKYRLNYSEKFLIKKKKDQETREKYREKVQQDRAVRAQRRCSYESSSSSTSGKTTSNDNNHSTVLNSKSDELSSLLTTSNQNISRSNKENIFTRLNSHNVFTNTDKDDSSIAKMPPVTTKLPGRQTNNSLSSMTGNIMIETPIIPTPPQPQIATITTKIPTATSTQSSNSSSSTTSSRKKKIKPESYLETDEVLQIGMHKVLQYVKNHDDAWPFMDPVEEEIAPRYYSIIKRPMDLLKMEEKLDDGEYLTYTDFRTDFKLIVNNCRLYNGQNNEYTQMVNNLQIAFDRATKKYFDQSSSDEEQVLLEYPPVTELNNKAKRKIQTSDENLSKNDEIKHTKYSKKETVSNSVVSEKKSAKKIEEKVNKKHKNALSKLESSSKNTKRKKDKDKDKKDKNHKVIVENSENDEDIVNEDSFDEVKNENVESNKPKCSNKSKNKKTNINNFPIKEVKVGKKYNKKKIKTKEKIEKKLPKSYNKKAKNNKKIGNVKTDDIESDIKSDAFKEDKEDAYNTDFSSDESIRDLINESFTKTNQSKKEKGLKTKKTPKESTKKGIEKSSKQIKKNKHKMSANKINLGCLDDDFNLLLGNRDKEKSPALLSIGSHSNDTTSFSDLNKSSTSFEIKDKFDLIKERRNQKNLLKEKNDVKASKKSKKAVAAAALKEAADSPVEIKQESPITKDKQSQSKVKKEAKDLFDELLEDKHDKDSNNKNDNNKIKSSSTNKEEKSNKLLFNQDISSATSNDGSNKKRMKQKATLDVLDLETEQTLKDINKWLEHTPRFEYNSESNSPSRYTIDDMDVHLKSDNNDFRKPIPLMPSSPPSTSKKIHTATTATSANTATFQNIVQKNEKDHFSKDIVDNNNSSSNNNRDKDNVLVSANLANKKFAKVSKKKLLSDKHQIVMKTKREIQRTTNRLQPGKTKGNLLCNLQNVMKPDEFIPLGHKEKVKDVKNSLITETDENSPKLNLGKVLDPSAFHFNNSGLEKEESLNEHNKIIDRNSDDENENSEKEQISKCKDAPDDELSENSPKAEPECSNTNIIAPAASTDNAKPNLSAWFKAFGVSKKPNNTESDNIKKSEIKNDISLMPQRRLSTGSSVSEISSVESSPHISMEDRSAPAPFPSPIGASPISAISPKLDDINKSNYPDNGPIRVGFYQDTTSTKSSPDKSHSPQEQPLSSPYQQYSQQSNVYSSQSANVYSNFYNPESSSSTKQHQSSSNSPLYYDQYNKHFNQETSMHKSMNSNVVSPGSSHHSQQSSPYQQQPNSPYPPTPDNMSTEIHQTNNNNSSNNNTGGGGNNMSNIQSPSSTYSQSNSPFHQNPTSPYHSQSLPTNQNNFNNQITPQSNMFEQQEVSQFSPNPQQPHNASQKAISNNNFNNEIRQTSTAAPIIHNTAPIMQQQQHQNFVNQAAKVNETPMNVAPQIVQQQQQQQQNQQILYPGDTSFLANELRNKKLETGNETMFSSAGTRQDASITYQEEVRRQAALQQSVKQPCNTTVQHTTHEERQDNPKYLDLSKQANRFPNQYLASNFSQPLDLDFSKNRSYDTTSRNVQKPTYPSTLSNCQLPNDTSANNQGNQQKLASTSSSQIDIVPKENPKQSAISNFIQNPSIIPVNNDLMSSHQSARTATQPSAIDMNYKQASLFNSSSASSMMELTAFMRDFRQAEDRFASISNPSTNYYDKTNPAAHMFNSKSVPQSSATTNFQQIYSNPMTTIAYGREQQDFSNYQSRLNIFQASNNTNQMMNVNQQAAVTATAIETKSAKKGKKKKNAPTEIIPQQTPASLSQHQLPTTNQQQAHQQYVHQQTFQSFPGIKVPSASSSDSSSLSIKSVVPGSAFNYGPPSIPGLYGDNSAYLEEFRGSQNPYYSSALRTAESIDKTVPNPPQAHPTTPASPYHHLLPSHPSRSYPFMNSIDPAALQQQYRMMFNQSYQAGYHLGMHQQPPPHWHM</sequence>
<evidence type="ECO:0000256" key="3">
    <source>
        <dbReference type="SAM" id="MobiDB-lite"/>
    </source>
</evidence>
<feature type="compositionally biased region" description="Basic and acidic residues" evidence="3">
    <location>
        <begin position="636"/>
        <end position="648"/>
    </location>
</feature>
<feature type="compositionally biased region" description="Polar residues" evidence="3">
    <location>
        <begin position="1013"/>
        <end position="1027"/>
    </location>
</feature>
<feature type="compositionally biased region" description="Polar residues" evidence="3">
    <location>
        <begin position="1764"/>
        <end position="1778"/>
    </location>
</feature>
<feature type="compositionally biased region" description="Low complexity" evidence="3">
    <location>
        <begin position="1452"/>
        <end position="1500"/>
    </location>
</feature>
<feature type="region of interest" description="Disordered" evidence="3">
    <location>
        <begin position="1764"/>
        <end position="1788"/>
    </location>
</feature>
<accession>A0A9P0ITA5</accession>
<feature type="compositionally biased region" description="Basic and acidic residues" evidence="3">
    <location>
        <begin position="303"/>
        <end position="319"/>
    </location>
</feature>
<gene>
    <name evidence="5" type="ORF">CHIRRI_LOCUS4395</name>
</gene>
<dbReference type="SMART" id="SM00297">
    <property type="entry name" value="BROMO"/>
    <property type="match status" value="1"/>
</dbReference>
<dbReference type="PANTHER" id="PTHR47092:SF1">
    <property type="entry name" value="CHROMATIN REMODELING REGULATOR CECR2"/>
    <property type="match status" value="1"/>
</dbReference>
<feature type="compositionally biased region" description="Low complexity" evidence="3">
    <location>
        <begin position="327"/>
        <end position="340"/>
    </location>
</feature>
<feature type="compositionally biased region" description="Polar residues" evidence="3">
    <location>
        <begin position="1596"/>
        <end position="1620"/>
    </location>
</feature>
<reference evidence="5" key="1">
    <citation type="submission" date="2022-01" db="EMBL/GenBank/DDBJ databases">
        <authorList>
            <person name="King R."/>
        </authorList>
    </citation>
    <scope>NUCLEOTIDE SEQUENCE</scope>
</reference>
<feature type="region of interest" description="Disordered" evidence="3">
    <location>
        <begin position="2156"/>
        <end position="2176"/>
    </location>
</feature>
<feature type="region of interest" description="Disordered" evidence="3">
    <location>
        <begin position="942"/>
        <end position="1033"/>
    </location>
</feature>
<organism evidence="5 6">
    <name type="scientific">Chironomus riparius</name>
    <dbReference type="NCBI Taxonomy" id="315576"/>
    <lineage>
        <taxon>Eukaryota</taxon>
        <taxon>Metazoa</taxon>
        <taxon>Ecdysozoa</taxon>
        <taxon>Arthropoda</taxon>
        <taxon>Hexapoda</taxon>
        <taxon>Insecta</taxon>
        <taxon>Pterygota</taxon>
        <taxon>Neoptera</taxon>
        <taxon>Endopterygota</taxon>
        <taxon>Diptera</taxon>
        <taxon>Nematocera</taxon>
        <taxon>Chironomoidea</taxon>
        <taxon>Chironomidae</taxon>
        <taxon>Chironominae</taxon>
        <taxon>Chironomus</taxon>
    </lineage>
</organism>